<gene>
    <name evidence="2" type="ORF">dnm_036550</name>
</gene>
<dbReference type="EMBL" id="CP061800">
    <property type="protein sequence ID" value="QTA87622.1"/>
    <property type="molecule type" value="Genomic_DNA"/>
</dbReference>
<reference evidence="2" key="1">
    <citation type="journal article" date="2021" name="Microb. Physiol.">
        <title>Proteogenomic Insights into the Physiology of Marine, Sulfate-Reducing, Filamentous Desulfonema limicola and Desulfonema magnum.</title>
        <authorList>
            <person name="Schnaars V."/>
            <person name="Wohlbrand L."/>
            <person name="Scheve S."/>
            <person name="Hinrichs C."/>
            <person name="Reinhardt R."/>
            <person name="Rabus R."/>
        </authorList>
    </citation>
    <scope>NUCLEOTIDE SEQUENCE</scope>
    <source>
        <strain evidence="2">4be13</strain>
    </source>
</reference>
<proteinExistence type="predicted"/>
<sequence length="42" mass="5014">MHFSVRRVTLWESEMAGKSEEPVPSMHESEISTLKRKRREKL</sequence>
<organism evidence="2 3">
    <name type="scientific">Desulfonema magnum</name>
    <dbReference type="NCBI Taxonomy" id="45655"/>
    <lineage>
        <taxon>Bacteria</taxon>
        <taxon>Pseudomonadati</taxon>
        <taxon>Thermodesulfobacteriota</taxon>
        <taxon>Desulfobacteria</taxon>
        <taxon>Desulfobacterales</taxon>
        <taxon>Desulfococcaceae</taxon>
        <taxon>Desulfonema</taxon>
    </lineage>
</organism>
<feature type="region of interest" description="Disordered" evidence="1">
    <location>
        <begin position="14"/>
        <end position="42"/>
    </location>
</feature>
<protein>
    <submittedName>
        <fullName evidence="2">Uncharacterized protein</fullName>
    </submittedName>
</protein>
<keyword evidence="3" id="KW-1185">Reference proteome</keyword>
<evidence type="ECO:0000256" key="1">
    <source>
        <dbReference type="SAM" id="MobiDB-lite"/>
    </source>
</evidence>
<accession>A0A975BL88</accession>
<dbReference type="AlphaFoldDB" id="A0A975BL88"/>
<name>A0A975BL88_9BACT</name>
<evidence type="ECO:0000313" key="2">
    <source>
        <dbReference type="EMBL" id="QTA87622.1"/>
    </source>
</evidence>
<dbReference type="KEGG" id="dmm:dnm_036550"/>
<evidence type="ECO:0000313" key="3">
    <source>
        <dbReference type="Proteomes" id="UP000663722"/>
    </source>
</evidence>
<dbReference type="Proteomes" id="UP000663722">
    <property type="component" value="Chromosome"/>
</dbReference>